<feature type="domain" description="BTB" evidence="2">
    <location>
        <begin position="504"/>
        <end position="570"/>
    </location>
</feature>
<dbReference type="InterPro" id="IPR011333">
    <property type="entry name" value="SKP1/BTB/POZ_sf"/>
</dbReference>
<protein>
    <recommendedName>
        <fullName evidence="2">BTB domain-containing protein</fullName>
    </recommendedName>
</protein>
<dbReference type="PROSITE" id="PS50097">
    <property type="entry name" value="BTB"/>
    <property type="match status" value="1"/>
</dbReference>
<dbReference type="SMART" id="SM00225">
    <property type="entry name" value="BTB"/>
    <property type="match status" value="1"/>
</dbReference>
<dbReference type="InterPro" id="IPR000210">
    <property type="entry name" value="BTB/POZ_dom"/>
</dbReference>
<dbReference type="Gene3D" id="2.130.10.30">
    <property type="entry name" value="Regulator of chromosome condensation 1/beta-lactamase-inhibitor protein II"/>
    <property type="match status" value="2"/>
</dbReference>
<gene>
    <name evidence="3" type="ORF">M0812_28284</name>
</gene>
<reference evidence="3" key="1">
    <citation type="submission" date="2022-08" db="EMBL/GenBank/DDBJ databases">
        <title>Novel sulphate-reducing endosymbionts in the free-living metamonad Anaeramoeba.</title>
        <authorList>
            <person name="Jerlstrom-Hultqvist J."/>
            <person name="Cepicka I."/>
            <person name="Gallot-Lavallee L."/>
            <person name="Salas-Leiva D."/>
            <person name="Curtis B.A."/>
            <person name="Zahonova K."/>
            <person name="Pipaliya S."/>
            <person name="Dacks J."/>
            <person name="Roger A.J."/>
        </authorList>
    </citation>
    <scope>NUCLEOTIDE SEQUENCE</scope>
    <source>
        <strain evidence="3">Busselton2</strain>
    </source>
</reference>
<dbReference type="InterPro" id="IPR009091">
    <property type="entry name" value="RCC1/BLIP-II"/>
</dbReference>
<evidence type="ECO:0000256" key="1">
    <source>
        <dbReference type="SAM" id="MobiDB-lite"/>
    </source>
</evidence>
<dbReference type="Proteomes" id="UP001146793">
    <property type="component" value="Unassembled WGS sequence"/>
</dbReference>
<dbReference type="Gene3D" id="3.30.710.10">
    <property type="entry name" value="Potassium Channel Kv1.1, Chain A"/>
    <property type="match status" value="1"/>
</dbReference>
<dbReference type="PANTHER" id="PTHR45982">
    <property type="entry name" value="REGULATOR OF CHROMOSOME CONDENSATION"/>
    <property type="match status" value="1"/>
</dbReference>
<organism evidence="3 4">
    <name type="scientific">Anaeramoeba flamelloides</name>
    <dbReference type="NCBI Taxonomy" id="1746091"/>
    <lineage>
        <taxon>Eukaryota</taxon>
        <taxon>Metamonada</taxon>
        <taxon>Anaeramoebidae</taxon>
        <taxon>Anaeramoeba</taxon>
    </lineage>
</organism>
<proteinExistence type="predicted"/>
<evidence type="ECO:0000259" key="2">
    <source>
        <dbReference type="PROSITE" id="PS50097"/>
    </source>
</evidence>
<feature type="region of interest" description="Disordered" evidence="1">
    <location>
        <begin position="169"/>
        <end position="224"/>
    </location>
</feature>
<dbReference type="InterPro" id="IPR051553">
    <property type="entry name" value="Ran_GTPase-activating"/>
</dbReference>
<evidence type="ECO:0000313" key="3">
    <source>
        <dbReference type="EMBL" id="KAJ3425838.1"/>
    </source>
</evidence>
<dbReference type="SUPFAM" id="SSF50985">
    <property type="entry name" value="RCC1/BLIP-II"/>
    <property type="match status" value="1"/>
</dbReference>
<dbReference type="AlphaFoldDB" id="A0AAV7YE62"/>
<evidence type="ECO:0000313" key="4">
    <source>
        <dbReference type="Proteomes" id="UP001146793"/>
    </source>
</evidence>
<accession>A0AAV7YE62</accession>
<sequence length="608" mass="70366">MSQILIGSFVEKGILGSLTSNGIQNLSDLNCFKKLNIQSISSSNTFTLFLTLKGLVYFLSKEGTEPGILNFPEPIEKILCSKKCFVAISRKGNVYFWGEHHSKLPFTKKDLYQNNSYCKPDLIHFKQSTTKVLQVGVYQNGILLLLNSNKLVLIPQWYCSIEETKNEQQKKNKPVFGNEKTDQNQSGSRESKKTKSVRAVSRKRRNGKKSLLVKKKDSATKGSSQKMNKNKFFLLGKDIIQFWSGYARHVFYKTIDGEYCSMGVARFGQRGANLGLGINFQKPTKMDNCKAFANPKFISLNYYSTLVVDQKGQLWSTGRAGANGGEKTRDFFCKVQLFKNTKILHISSGESYSMVVTDRLKAYAFGTNENFIWGDGSAPKFEIQIPFHKFDRIKAFQCNSQLSFWIKTERNTLAQDWSKMLSLQEKTDLQMGKLKIHKEFLLHRIGKNNLKVLSELKFEQQKKIINWCYSEQTYPPKEIDKIFPEKMKSLKETMLEMFKDEESKDFSINVKNKKILCHKIILQARSNLFRSMFVSVSENFFDVNEPTEKSLKTMKILIRWMYLDEIQKIEKKDFSQMINEIDEAIDFYQLNEDSILSDWIQEKSKEFN</sequence>
<dbReference type="PANTHER" id="PTHR45982:SF5">
    <property type="entry name" value="RCC DOMAIN-CONTAINING PROTEIN ATS1"/>
    <property type="match status" value="1"/>
</dbReference>
<feature type="compositionally biased region" description="Basic residues" evidence="1">
    <location>
        <begin position="192"/>
        <end position="213"/>
    </location>
</feature>
<dbReference type="Pfam" id="PF00651">
    <property type="entry name" value="BTB"/>
    <property type="match status" value="1"/>
</dbReference>
<dbReference type="GO" id="GO:0005737">
    <property type="term" value="C:cytoplasm"/>
    <property type="evidence" value="ECO:0007669"/>
    <property type="project" value="TreeGrafter"/>
</dbReference>
<dbReference type="GO" id="GO:0005085">
    <property type="term" value="F:guanyl-nucleotide exchange factor activity"/>
    <property type="evidence" value="ECO:0007669"/>
    <property type="project" value="TreeGrafter"/>
</dbReference>
<dbReference type="EMBL" id="JANTQA010000070">
    <property type="protein sequence ID" value="KAJ3425838.1"/>
    <property type="molecule type" value="Genomic_DNA"/>
</dbReference>
<dbReference type="SUPFAM" id="SSF54695">
    <property type="entry name" value="POZ domain"/>
    <property type="match status" value="1"/>
</dbReference>
<name>A0AAV7YE62_9EUKA</name>
<comment type="caution">
    <text evidence="3">The sequence shown here is derived from an EMBL/GenBank/DDBJ whole genome shotgun (WGS) entry which is preliminary data.</text>
</comment>
<dbReference type="CDD" id="cd18186">
    <property type="entry name" value="BTB_POZ_ZBTB_KLHL-like"/>
    <property type="match status" value="1"/>
</dbReference>